<proteinExistence type="predicted"/>
<name>A0ABQ2N5E2_9MICO</name>
<comment type="caution">
    <text evidence="2">The sequence shown here is derived from an EMBL/GenBank/DDBJ whole genome shotgun (WGS) entry which is preliminary data.</text>
</comment>
<organism evidence="2 3">
    <name type="scientific">Microbacterium nanhaiense</name>
    <dbReference type="NCBI Taxonomy" id="1301026"/>
    <lineage>
        <taxon>Bacteria</taxon>
        <taxon>Bacillati</taxon>
        <taxon>Actinomycetota</taxon>
        <taxon>Actinomycetes</taxon>
        <taxon>Micrococcales</taxon>
        <taxon>Microbacteriaceae</taxon>
        <taxon>Microbacterium</taxon>
    </lineage>
</organism>
<protein>
    <submittedName>
        <fullName evidence="2">Uncharacterized protein</fullName>
    </submittedName>
</protein>
<reference evidence="3" key="1">
    <citation type="journal article" date="2019" name="Int. J. Syst. Evol. Microbiol.">
        <title>The Global Catalogue of Microorganisms (GCM) 10K type strain sequencing project: providing services to taxonomists for standard genome sequencing and annotation.</title>
        <authorList>
            <consortium name="The Broad Institute Genomics Platform"/>
            <consortium name="The Broad Institute Genome Sequencing Center for Infectious Disease"/>
            <person name="Wu L."/>
            <person name="Ma J."/>
        </authorList>
    </citation>
    <scope>NUCLEOTIDE SEQUENCE [LARGE SCALE GENOMIC DNA]</scope>
    <source>
        <strain evidence="3">CGMCC 4.7181</strain>
    </source>
</reference>
<accession>A0ABQ2N5E2</accession>
<dbReference type="RefSeq" id="WP_188702619.1">
    <property type="nucleotide sequence ID" value="NZ_BMMQ01000009.1"/>
</dbReference>
<evidence type="ECO:0000256" key="1">
    <source>
        <dbReference type="SAM" id="MobiDB-lite"/>
    </source>
</evidence>
<dbReference type="Proteomes" id="UP000638043">
    <property type="component" value="Unassembled WGS sequence"/>
</dbReference>
<feature type="region of interest" description="Disordered" evidence="1">
    <location>
        <begin position="90"/>
        <end position="113"/>
    </location>
</feature>
<dbReference type="EMBL" id="BMMQ01000009">
    <property type="protein sequence ID" value="GGO66558.1"/>
    <property type="molecule type" value="Genomic_DNA"/>
</dbReference>
<gene>
    <name evidence="2" type="ORF">GCM10010910_26280</name>
</gene>
<sequence length="156" mass="16823">MKRILGVGAVALISVATLTGCGSASGSELADDVLKAVQENDADLIPEGAVCPENKIEDFEYAGYYYSFGDYEIEDFIDDAHDQWKDDANEADKVQKNESTTTRAAQKSKREDGDTVEHFTVSLIDEDGFAVANMQVNTTDALGDTCILSASFYAAS</sequence>
<dbReference type="PROSITE" id="PS51257">
    <property type="entry name" value="PROKAR_LIPOPROTEIN"/>
    <property type="match status" value="1"/>
</dbReference>
<evidence type="ECO:0000313" key="3">
    <source>
        <dbReference type="Proteomes" id="UP000638043"/>
    </source>
</evidence>
<keyword evidence="3" id="KW-1185">Reference proteome</keyword>
<evidence type="ECO:0000313" key="2">
    <source>
        <dbReference type="EMBL" id="GGO66558.1"/>
    </source>
</evidence>